<accession>A0A9P8VRW0</accession>
<reference evidence="2 3" key="1">
    <citation type="journal article" date="2021" name="Nat. Commun.">
        <title>Genetic determinants of endophytism in the Arabidopsis root mycobiome.</title>
        <authorList>
            <person name="Mesny F."/>
            <person name="Miyauchi S."/>
            <person name="Thiergart T."/>
            <person name="Pickel B."/>
            <person name="Atanasova L."/>
            <person name="Karlsson M."/>
            <person name="Huettel B."/>
            <person name="Barry K.W."/>
            <person name="Haridas S."/>
            <person name="Chen C."/>
            <person name="Bauer D."/>
            <person name="Andreopoulos W."/>
            <person name="Pangilinan J."/>
            <person name="LaButti K."/>
            <person name="Riley R."/>
            <person name="Lipzen A."/>
            <person name="Clum A."/>
            <person name="Drula E."/>
            <person name="Henrissat B."/>
            <person name="Kohler A."/>
            <person name="Grigoriev I.V."/>
            <person name="Martin F.M."/>
            <person name="Hacquard S."/>
        </authorList>
    </citation>
    <scope>NUCLEOTIDE SEQUENCE [LARGE SCALE GENOMIC DNA]</scope>
    <source>
        <strain evidence="2 3">MPI-CAGE-CH-0241</strain>
    </source>
</reference>
<keyword evidence="3" id="KW-1185">Reference proteome</keyword>
<evidence type="ECO:0000313" key="3">
    <source>
        <dbReference type="Proteomes" id="UP000777438"/>
    </source>
</evidence>
<feature type="domain" description="NAD-dependent epimerase/dehydratase" evidence="1">
    <location>
        <begin position="6"/>
        <end position="237"/>
    </location>
</feature>
<dbReference type="GO" id="GO:0004029">
    <property type="term" value="F:aldehyde dehydrogenase (NAD+) activity"/>
    <property type="evidence" value="ECO:0007669"/>
    <property type="project" value="TreeGrafter"/>
</dbReference>
<dbReference type="GO" id="GO:0005737">
    <property type="term" value="C:cytoplasm"/>
    <property type="evidence" value="ECO:0007669"/>
    <property type="project" value="TreeGrafter"/>
</dbReference>
<sequence length="348" mass="37747">MTLPNILLTGASGYLGGTLLDHLATTNLPPHGKIYALVRNVKQAEAVKKYSAEPLLFDPYDKAAVEKHIFSGQISIVFWLIDALGSTAQPYFIEALSKLKQQIGHPVHFLHTSGAKIFSSLAGAVTDQPLLDNDPNLYDVQKNQRAPHDLLQQAVETNNQVIELSEAKGVRSYIFVPCIVYGKGEGFGNVISIQTVAIVKAALAAKRVHSVDTDHPTWPVSHIQDTAMLYAAILRNILAEEYPDYGKKGYYLASSGSVAWDDLYDAMAKALAKRGVIEDSGVTLADDASLAAMARGLKCPQPLVQVQLGGKCTFTAKHGESLGWKSQYPAEHILEAADAEVELILKNL</sequence>
<dbReference type="Gene3D" id="3.40.50.720">
    <property type="entry name" value="NAD(P)-binding Rossmann-like Domain"/>
    <property type="match status" value="1"/>
</dbReference>
<dbReference type="InterPro" id="IPR051783">
    <property type="entry name" value="NAD(P)-dependent_oxidoreduct"/>
</dbReference>
<comment type="caution">
    <text evidence="2">The sequence shown here is derived from an EMBL/GenBank/DDBJ whole genome shotgun (WGS) entry which is preliminary data.</text>
</comment>
<dbReference type="EMBL" id="JAGPYM010000044">
    <property type="protein sequence ID" value="KAH6873823.1"/>
    <property type="molecule type" value="Genomic_DNA"/>
</dbReference>
<dbReference type="InterPro" id="IPR036291">
    <property type="entry name" value="NAD(P)-bd_dom_sf"/>
</dbReference>
<name>A0A9P8VRW0_9HYPO</name>
<gene>
    <name evidence="2" type="ORF">B0T10DRAFT_522396</name>
</gene>
<protein>
    <recommendedName>
        <fullName evidence="1">NAD-dependent epimerase/dehydratase domain-containing protein</fullName>
    </recommendedName>
</protein>
<dbReference type="InterPro" id="IPR001509">
    <property type="entry name" value="Epimerase_deHydtase"/>
</dbReference>
<proteinExistence type="predicted"/>
<dbReference type="PANTHER" id="PTHR48079:SF6">
    <property type="entry name" value="NAD(P)-BINDING DOMAIN-CONTAINING PROTEIN-RELATED"/>
    <property type="match status" value="1"/>
</dbReference>
<dbReference type="OrthoDB" id="10262413at2759"/>
<dbReference type="AlphaFoldDB" id="A0A9P8VRW0"/>
<evidence type="ECO:0000313" key="2">
    <source>
        <dbReference type="EMBL" id="KAH6873823.1"/>
    </source>
</evidence>
<evidence type="ECO:0000259" key="1">
    <source>
        <dbReference type="Pfam" id="PF01370"/>
    </source>
</evidence>
<organism evidence="2 3">
    <name type="scientific">Thelonectria olida</name>
    <dbReference type="NCBI Taxonomy" id="1576542"/>
    <lineage>
        <taxon>Eukaryota</taxon>
        <taxon>Fungi</taxon>
        <taxon>Dikarya</taxon>
        <taxon>Ascomycota</taxon>
        <taxon>Pezizomycotina</taxon>
        <taxon>Sordariomycetes</taxon>
        <taxon>Hypocreomycetidae</taxon>
        <taxon>Hypocreales</taxon>
        <taxon>Nectriaceae</taxon>
        <taxon>Thelonectria</taxon>
    </lineage>
</organism>
<dbReference type="PANTHER" id="PTHR48079">
    <property type="entry name" value="PROTEIN YEEZ"/>
    <property type="match status" value="1"/>
</dbReference>
<dbReference type="Proteomes" id="UP000777438">
    <property type="component" value="Unassembled WGS sequence"/>
</dbReference>
<dbReference type="SUPFAM" id="SSF51735">
    <property type="entry name" value="NAD(P)-binding Rossmann-fold domains"/>
    <property type="match status" value="1"/>
</dbReference>
<dbReference type="Pfam" id="PF01370">
    <property type="entry name" value="Epimerase"/>
    <property type="match status" value="1"/>
</dbReference>